<sequence>MRSPLARVILIESGAAARGCSQGRVMSPRIAEDDSLVSDIDEAIDEELLSSGANAPFAEFVSIDDNVQTCELQSVAEIVTGAVWGDTEKEVGDETPEYSGENESVCRPANFAEALSGMETLRSFFCMKKTDKSLQFVQFV</sequence>
<reference evidence="1" key="1">
    <citation type="journal article" date="2020" name="Cell">
        <title>Large-Scale Comparative Analyses of Tick Genomes Elucidate Their Genetic Diversity and Vector Capacities.</title>
        <authorList>
            <consortium name="Tick Genome and Microbiome Consortium (TIGMIC)"/>
            <person name="Jia N."/>
            <person name="Wang J."/>
            <person name="Shi W."/>
            <person name="Du L."/>
            <person name="Sun Y."/>
            <person name="Zhan W."/>
            <person name="Jiang J.F."/>
            <person name="Wang Q."/>
            <person name="Zhang B."/>
            <person name="Ji P."/>
            <person name="Bell-Sakyi L."/>
            <person name="Cui X.M."/>
            <person name="Yuan T.T."/>
            <person name="Jiang B.G."/>
            <person name="Yang W.F."/>
            <person name="Lam T.T."/>
            <person name="Chang Q.C."/>
            <person name="Ding S.J."/>
            <person name="Wang X.J."/>
            <person name="Zhu J.G."/>
            <person name="Ruan X.D."/>
            <person name="Zhao L."/>
            <person name="Wei J.T."/>
            <person name="Ye R.Z."/>
            <person name="Que T.C."/>
            <person name="Du C.H."/>
            <person name="Zhou Y.H."/>
            <person name="Cheng J.X."/>
            <person name="Dai P.F."/>
            <person name="Guo W.B."/>
            <person name="Han X.H."/>
            <person name="Huang E.J."/>
            <person name="Li L.F."/>
            <person name="Wei W."/>
            <person name="Gao Y.C."/>
            <person name="Liu J.Z."/>
            <person name="Shao H.Z."/>
            <person name="Wang X."/>
            <person name="Wang C.C."/>
            <person name="Yang T.C."/>
            <person name="Huo Q.B."/>
            <person name="Li W."/>
            <person name="Chen H.Y."/>
            <person name="Chen S.E."/>
            <person name="Zhou L.G."/>
            <person name="Ni X.B."/>
            <person name="Tian J.H."/>
            <person name="Sheng Y."/>
            <person name="Liu T."/>
            <person name="Pan Y.S."/>
            <person name="Xia L.Y."/>
            <person name="Li J."/>
            <person name="Zhao F."/>
            <person name="Cao W.C."/>
        </authorList>
    </citation>
    <scope>NUCLEOTIDE SEQUENCE</scope>
    <source>
        <strain evidence="1">Rmic-2018</strain>
    </source>
</reference>
<dbReference type="EMBL" id="JABSTU010000001">
    <property type="protein sequence ID" value="KAH8040896.1"/>
    <property type="molecule type" value="Genomic_DNA"/>
</dbReference>
<evidence type="ECO:0000313" key="1">
    <source>
        <dbReference type="EMBL" id="KAH8040896.1"/>
    </source>
</evidence>
<dbReference type="AlphaFoldDB" id="A0A9J6F479"/>
<gene>
    <name evidence="1" type="ORF">HPB51_013066</name>
</gene>
<organism evidence="1 2">
    <name type="scientific">Rhipicephalus microplus</name>
    <name type="common">Cattle tick</name>
    <name type="synonym">Boophilus microplus</name>
    <dbReference type="NCBI Taxonomy" id="6941"/>
    <lineage>
        <taxon>Eukaryota</taxon>
        <taxon>Metazoa</taxon>
        <taxon>Ecdysozoa</taxon>
        <taxon>Arthropoda</taxon>
        <taxon>Chelicerata</taxon>
        <taxon>Arachnida</taxon>
        <taxon>Acari</taxon>
        <taxon>Parasitiformes</taxon>
        <taxon>Ixodida</taxon>
        <taxon>Ixodoidea</taxon>
        <taxon>Ixodidae</taxon>
        <taxon>Rhipicephalinae</taxon>
        <taxon>Rhipicephalus</taxon>
        <taxon>Boophilus</taxon>
    </lineage>
</organism>
<proteinExistence type="predicted"/>
<reference evidence="1" key="2">
    <citation type="submission" date="2021-09" db="EMBL/GenBank/DDBJ databases">
        <authorList>
            <person name="Jia N."/>
            <person name="Wang J."/>
            <person name="Shi W."/>
            <person name="Du L."/>
            <person name="Sun Y."/>
            <person name="Zhan W."/>
            <person name="Jiang J."/>
            <person name="Wang Q."/>
            <person name="Zhang B."/>
            <person name="Ji P."/>
            <person name="Sakyi L.B."/>
            <person name="Cui X."/>
            <person name="Yuan T."/>
            <person name="Jiang B."/>
            <person name="Yang W."/>
            <person name="Lam T.T.-Y."/>
            <person name="Chang Q."/>
            <person name="Ding S."/>
            <person name="Wang X."/>
            <person name="Zhu J."/>
            <person name="Ruan X."/>
            <person name="Zhao L."/>
            <person name="Wei J."/>
            <person name="Que T."/>
            <person name="Du C."/>
            <person name="Cheng J."/>
            <person name="Dai P."/>
            <person name="Han X."/>
            <person name="Huang E."/>
            <person name="Gao Y."/>
            <person name="Liu J."/>
            <person name="Shao H."/>
            <person name="Ye R."/>
            <person name="Li L."/>
            <person name="Wei W."/>
            <person name="Wang X."/>
            <person name="Wang C."/>
            <person name="Huo Q."/>
            <person name="Li W."/>
            <person name="Guo W."/>
            <person name="Chen H."/>
            <person name="Chen S."/>
            <person name="Zhou L."/>
            <person name="Zhou L."/>
            <person name="Ni X."/>
            <person name="Tian J."/>
            <person name="Zhou Y."/>
            <person name="Sheng Y."/>
            <person name="Liu T."/>
            <person name="Pan Y."/>
            <person name="Xia L."/>
            <person name="Li J."/>
            <person name="Zhao F."/>
            <person name="Cao W."/>
        </authorList>
    </citation>
    <scope>NUCLEOTIDE SEQUENCE</scope>
    <source>
        <strain evidence="1">Rmic-2018</strain>
        <tissue evidence="1">Larvae</tissue>
    </source>
</reference>
<evidence type="ECO:0000313" key="2">
    <source>
        <dbReference type="Proteomes" id="UP000821866"/>
    </source>
</evidence>
<dbReference type="Proteomes" id="UP000821866">
    <property type="component" value="Chromosome 1"/>
</dbReference>
<name>A0A9J6F479_RHIMP</name>
<protein>
    <submittedName>
        <fullName evidence="1">Uncharacterized protein</fullName>
    </submittedName>
</protein>
<keyword evidence="2" id="KW-1185">Reference proteome</keyword>
<accession>A0A9J6F479</accession>
<comment type="caution">
    <text evidence="1">The sequence shown here is derived from an EMBL/GenBank/DDBJ whole genome shotgun (WGS) entry which is preliminary data.</text>
</comment>